<dbReference type="PANTHER" id="PTHR30204:SF90">
    <property type="entry name" value="HTH-TYPE TRANSCRIPTIONAL ACTIVATOR MTA"/>
    <property type="match status" value="1"/>
</dbReference>
<name>A0AAD2EGL7_9RALS</name>
<dbReference type="SMART" id="SM00422">
    <property type="entry name" value="HTH_MERR"/>
    <property type="match status" value="1"/>
</dbReference>
<sequence>MLLKVGDLARRCGLTVRMLHHYDRIGLLTPSARSDSGYRLYGKADIARLHQIQALRRFGMSLAEVGAFLANPDTPLTTILERQIAMLDQQITQASVLRDRLSHLHGQLLRQEEPELAEWLTTLESMTMYDKYLSAEERARAEQLDADAARSEKWATLVSTVRDAMARKVPSRSAEAQALSQQWMTLLAHDTELDPVLGAKLHTMHVSEPSLQERTGISLEMIDYIMEAANETKLAVLAKYVSAQELQHMREHFGKHAREWPNLIAQVRQHMAKGTPTDAPEMQQIALQWATLFRSYAGDDPQTHERIRKAMATEPLLMSSPWMGPDVVAYVHEAVARLQAA</sequence>
<organism evidence="3 5">
    <name type="scientific">Ralstonia mannitolilytica</name>
    <dbReference type="NCBI Taxonomy" id="105219"/>
    <lineage>
        <taxon>Bacteria</taxon>
        <taxon>Pseudomonadati</taxon>
        <taxon>Pseudomonadota</taxon>
        <taxon>Betaproteobacteria</taxon>
        <taxon>Burkholderiales</taxon>
        <taxon>Burkholderiaceae</taxon>
        <taxon>Ralstonia</taxon>
    </lineage>
</organism>
<dbReference type="Proteomes" id="UP001190002">
    <property type="component" value="Unassembled WGS sequence"/>
</dbReference>
<gene>
    <name evidence="4" type="ORF">R77569_01731</name>
    <name evidence="3" type="ORF">R77591_00794</name>
</gene>
<dbReference type="AlphaFoldDB" id="A0AAD2EGL7"/>
<dbReference type="PANTHER" id="PTHR30204">
    <property type="entry name" value="REDOX-CYCLING DRUG-SENSING TRANSCRIPTIONAL ACTIVATOR SOXR"/>
    <property type="match status" value="1"/>
</dbReference>
<evidence type="ECO:0000259" key="2">
    <source>
        <dbReference type="PROSITE" id="PS50937"/>
    </source>
</evidence>
<dbReference type="PROSITE" id="PS00552">
    <property type="entry name" value="HTH_MERR_1"/>
    <property type="match status" value="1"/>
</dbReference>
<dbReference type="GO" id="GO:0003700">
    <property type="term" value="F:DNA-binding transcription factor activity"/>
    <property type="evidence" value="ECO:0007669"/>
    <property type="project" value="InterPro"/>
</dbReference>
<dbReference type="InterPro" id="IPR000551">
    <property type="entry name" value="MerR-type_HTH_dom"/>
</dbReference>
<dbReference type="EMBL" id="CAUDKV010000005">
    <property type="protein sequence ID" value="CAJ0864693.1"/>
    <property type="molecule type" value="Genomic_DNA"/>
</dbReference>
<evidence type="ECO:0000313" key="6">
    <source>
        <dbReference type="Proteomes" id="UP001190452"/>
    </source>
</evidence>
<keyword evidence="1" id="KW-0238">DNA-binding</keyword>
<accession>A0AAD2EGL7</accession>
<evidence type="ECO:0000256" key="1">
    <source>
        <dbReference type="ARBA" id="ARBA00023125"/>
    </source>
</evidence>
<dbReference type="Proteomes" id="UP001190452">
    <property type="component" value="Unassembled WGS sequence"/>
</dbReference>
<dbReference type="PROSITE" id="PS50937">
    <property type="entry name" value="HTH_MERR_2"/>
    <property type="match status" value="1"/>
</dbReference>
<evidence type="ECO:0000313" key="3">
    <source>
        <dbReference type="EMBL" id="CAJ0680345.1"/>
    </source>
</evidence>
<dbReference type="Pfam" id="PF13411">
    <property type="entry name" value="MerR_1"/>
    <property type="match status" value="1"/>
</dbReference>
<dbReference type="InterPro" id="IPR009061">
    <property type="entry name" value="DNA-bd_dom_put_sf"/>
</dbReference>
<keyword evidence="6" id="KW-1185">Reference proteome</keyword>
<dbReference type="SUPFAM" id="SSF46955">
    <property type="entry name" value="Putative DNA-binding domain"/>
    <property type="match status" value="1"/>
</dbReference>
<dbReference type="EMBL" id="CATVXE010000003">
    <property type="protein sequence ID" value="CAJ0680345.1"/>
    <property type="molecule type" value="Genomic_DNA"/>
</dbReference>
<evidence type="ECO:0000313" key="4">
    <source>
        <dbReference type="EMBL" id="CAJ0864693.1"/>
    </source>
</evidence>
<evidence type="ECO:0000313" key="5">
    <source>
        <dbReference type="Proteomes" id="UP001190002"/>
    </source>
</evidence>
<dbReference type="Gene3D" id="1.10.1660.10">
    <property type="match status" value="1"/>
</dbReference>
<feature type="domain" description="HTH merR-type" evidence="2">
    <location>
        <begin position="2"/>
        <end position="71"/>
    </location>
</feature>
<comment type="caution">
    <text evidence="3">The sequence shown here is derived from an EMBL/GenBank/DDBJ whole genome shotgun (WGS) entry which is preliminary data.</text>
</comment>
<dbReference type="GO" id="GO:0003677">
    <property type="term" value="F:DNA binding"/>
    <property type="evidence" value="ECO:0007669"/>
    <property type="project" value="UniProtKB-KW"/>
</dbReference>
<dbReference type="PRINTS" id="PR00040">
    <property type="entry name" value="HTHMERR"/>
</dbReference>
<reference evidence="3 6" key="1">
    <citation type="submission" date="2023-07" db="EMBL/GenBank/DDBJ databases">
        <authorList>
            <person name="Peeters C."/>
        </authorList>
    </citation>
    <scope>NUCLEOTIDE SEQUENCE</scope>
    <source>
        <strain evidence="4 6">R-77569</strain>
        <strain evidence="3">R-77591</strain>
    </source>
</reference>
<proteinExistence type="predicted"/>
<dbReference type="CDD" id="cd04788">
    <property type="entry name" value="HTH_NolA-AlbR"/>
    <property type="match status" value="1"/>
</dbReference>
<dbReference type="RefSeq" id="WP_104565107.1">
    <property type="nucleotide sequence ID" value="NZ_CATVXE010000003.1"/>
</dbReference>
<protein>
    <recommendedName>
        <fullName evidence="2">HTH merR-type domain-containing protein</fullName>
    </recommendedName>
</protein>
<dbReference type="InterPro" id="IPR047057">
    <property type="entry name" value="MerR_fam"/>
</dbReference>